<dbReference type="EMBL" id="MN175623">
    <property type="protein sequence ID" value="QIC54434.1"/>
    <property type="molecule type" value="Genomic_DNA"/>
</dbReference>
<keyword evidence="1" id="KW-0812">Transmembrane</keyword>
<evidence type="ECO:0000256" key="1">
    <source>
        <dbReference type="SAM" id="Phobius"/>
    </source>
</evidence>
<feature type="transmembrane region" description="Helical" evidence="1">
    <location>
        <begin position="6"/>
        <end position="29"/>
    </location>
</feature>
<evidence type="ECO:0000313" key="2">
    <source>
        <dbReference type="EMBL" id="QIC54434.1"/>
    </source>
</evidence>
<dbReference type="AlphaFoldDB" id="A0A6C0X5A6"/>
<geneLocation type="mitochondrion" evidence="2"/>
<keyword evidence="1" id="KW-0472">Membrane</keyword>
<name>A0A6C0X5A6_9CRUS</name>
<protein>
    <submittedName>
        <fullName evidence="2">ATP synthase F0 subunit 8</fullName>
    </submittedName>
</protein>
<keyword evidence="1" id="KW-1133">Transmembrane helix</keyword>
<proteinExistence type="predicted"/>
<reference evidence="2" key="1">
    <citation type="submission" date="2019-07" db="EMBL/GenBank/DDBJ databases">
        <authorList>
            <person name="Benito J.B."/>
            <person name="Niemiller M.L."/>
        </authorList>
    </citation>
    <scope>NUCLEOTIDE SEQUENCE</scope>
</reference>
<organism evidence="2">
    <name type="scientific">Crangonyx forbesi</name>
    <dbReference type="NCBI Taxonomy" id="111557"/>
    <lineage>
        <taxon>Eukaryota</taxon>
        <taxon>Metazoa</taxon>
        <taxon>Ecdysozoa</taxon>
        <taxon>Arthropoda</taxon>
        <taxon>Crustacea</taxon>
        <taxon>Multicrustacea</taxon>
        <taxon>Malacostraca</taxon>
        <taxon>Eumalacostraca</taxon>
        <taxon>Peracarida</taxon>
        <taxon>Amphipoda</taxon>
        <taxon>Senticaudata</taxon>
        <taxon>Gammarida</taxon>
        <taxon>Crangonyctidira</taxon>
        <taxon>Crangonyctoidea</taxon>
        <taxon>Crangonyctidae</taxon>
        <taxon>Crangonyx</taxon>
    </lineage>
</organism>
<keyword evidence="2" id="KW-0496">Mitochondrion</keyword>
<accession>A0A6C0X5A6</accession>
<sequence>MPQLSPTLWVPLMALILSALILIKIKIYFMPKPAQMLLKNKMNLMNSYLWSF</sequence>
<gene>
    <name evidence="2" type="primary">ATP8</name>
</gene>